<accession>A0A378TLI0</accession>
<feature type="domain" description="Methyltransferase" evidence="1">
    <location>
        <begin position="82"/>
        <end position="178"/>
    </location>
</feature>
<sequence>MVQPGLSSPWITDPFSRPPDVGKLGTMCTLDTRRDVAAPPDGLLFLGQLLREPRHVGAVAPSSARLAAAITAAIPEQGDPVVVELGAGTGVFTEAIRGRLHGRGHHVAVEVNPTFAALLRRRFPTVDVAEADAEALPEIVASRALTAADVVVSSLPWASFGAGTQDRLSRAVLGVLTPDSVFTTFAYAHAQYLPSARRFRALLAERFEEVVTSRTVWRNLPPAHVLHARRPRL</sequence>
<evidence type="ECO:0000313" key="3">
    <source>
        <dbReference type="Proteomes" id="UP000254978"/>
    </source>
</evidence>
<evidence type="ECO:0000313" key="2">
    <source>
        <dbReference type="EMBL" id="STZ61579.1"/>
    </source>
</evidence>
<dbReference type="GO" id="GO:0008168">
    <property type="term" value="F:methyltransferase activity"/>
    <property type="evidence" value="ECO:0007669"/>
    <property type="project" value="UniProtKB-KW"/>
</dbReference>
<dbReference type="SUPFAM" id="SSF53335">
    <property type="entry name" value="S-adenosyl-L-methionine-dependent methyltransferases"/>
    <property type="match status" value="1"/>
</dbReference>
<dbReference type="AlphaFoldDB" id="A0A378TLI0"/>
<proteinExistence type="predicted"/>
<keyword evidence="3" id="KW-1185">Reference proteome</keyword>
<keyword evidence="2" id="KW-0808">Transferase</keyword>
<reference evidence="2 3" key="1">
    <citation type="submission" date="2018-06" db="EMBL/GenBank/DDBJ databases">
        <authorList>
            <consortium name="Pathogen Informatics"/>
            <person name="Doyle S."/>
        </authorList>
    </citation>
    <scope>NUCLEOTIDE SEQUENCE [LARGE SCALE GENOMIC DNA]</scope>
    <source>
        <strain evidence="2 3">NCTC10821</strain>
    </source>
</reference>
<protein>
    <submittedName>
        <fullName evidence="2">Phospholipid N-methyltransferase</fullName>
    </submittedName>
</protein>
<name>A0A378TLI0_9MYCO</name>
<evidence type="ECO:0000259" key="1">
    <source>
        <dbReference type="Pfam" id="PF13649"/>
    </source>
</evidence>
<organism evidence="2 3">
    <name type="scientific">Mycolicibacterium tokaiense</name>
    <dbReference type="NCBI Taxonomy" id="39695"/>
    <lineage>
        <taxon>Bacteria</taxon>
        <taxon>Bacillati</taxon>
        <taxon>Actinomycetota</taxon>
        <taxon>Actinomycetes</taxon>
        <taxon>Mycobacteriales</taxon>
        <taxon>Mycobacteriaceae</taxon>
        <taxon>Mycolicibacterium</taxon>
    </lineage>
</organism>
<dbReference type="InterPro" id="IPR041698">
    <property type="entry name" value="Methyltransf_25"/>
</dbReference>
<dbReference type="Proteomes" id="UP000254978">
    <property type="component" value="Unassembled WGS sequence"/>
</dbReference>
<dbReference type="Gene3D" id="3.40.50.150">
    <property type="entry name" value="Vaccinia Virus protein VP39"/>
    <property type="match status" value="1"/>
</dbReference>
<dbReference type="GO" id="GO:0032259">
    <property type="term" value="P:methylation"/>
    <property type="evidence" value="ECO:0007669"/>
    <property type="project" value="UniProtKB-KW"/>
</dbReference>
<dbReference type="CDD" id="cd02440">
    <property type="entry name" value="AdoMet_MTases"/>
    <property type="match status" value="1"/>
</dbReference>
<dbReference type="Pfam" id="PF13649">
    <property type="entry name" value="Methyltransf_25"/>
    <property type="match status" value="1"/>
</dbReference>
<gene>
    <name evidence="2" type="ORF">NCTC10821_05136</name>
</gene>
<keyword evidence="2" id="KW-0489">Methyltransferase</keyword>
<dbReference type="InterPro" id="IPR029063">
    <property type="entry name" value="SAM-dependent_MTases_sf"/>
</dbReference>
<dbReference type="RefSeq" id="WP_197746459.1">
    <property type="nucleotide sequence ID" value="NZ_AP022600.1"/>
</dbReference>
<dbReference type="EMBL" id="UGQT01000001">
    <property type="protein sequence ID" value="STZ61579.1"/>
    <property type="molecule type" value="Genomic_DNA"/>
</dbReference>